<organism evidence="13 14">
    <name type="scientific">Microbulbifer epialgicus</name>
    <dbReference type="NCBI Taxonomy" id="393907"/>
    <lineage>
        <taxon>Bacteria</taxon>
        <taxon>Pseudomonadati</taxon>
        <taxon>Pseudomonadota</taxon>
        <taxon>Gammaproteobacteria</taxon>
        <taxon>Cellvibrionales</taxon>
        <taxon>Microbulbiferaceae</taxon>
        <taxon>Microbulbifer</taxon>
    </lineage>
</organism>
<feature type="chain" id="PRO_5046083307" evidence="10">
    <location>
        <begin position="25"/>
        <end position="873"/>
    </location>
</feature>
<dbReference type="Pfam" id="PF00593">
    <property type="entry name" value="TonB_dep_Rec_b-barrel"/>
    <property type="match status" value="1"/>
</dbReference>
<dbReference type="InterPro" id="IPR036942">
    <property type="entry name" value="Beta-barrel_TonB_sf"/>
</dbReference>
<keyword evidence="5 9" id="KW-0798">TonB box</keyword>
<dbReference type="InterPro" id="IPR037066">
    <property type="entry name" value="Plug_dom_sf"/>
</dbReference>
<evidence type="ECO:0000256" key="10">
    <source>
        <dbReference type="SAM" id="SignalP"/>
    </source>
</evidence>
<feature type="signal peptide" evidence="10">
    <location>
        <begin position="1"/>
        <end position="24"/>
    </location>
</feature>
<evidence type="ECO:0000259" key="12">
    <source>
        <dbReference type="Pfam" id="PF07715"/>
    </source>
</evidence>
<evidence type="ECO:0000256" key="8">
    <source>
        <dbReference type="PROSITE-ProRule" id="PRU01360"/>
    </source>
</evidence>
<feature type="domain" description="TonB-dependent receptor plug" evidence="12">
    <location>
        <begin position="56"/>
        <end position="179"/>
    </location>
</feature>
<dbReference type="PROSITE" id="PS52016">
    <property type="entry name" value="TONB_DEPENDENT_REC_3"/>
    <property type="match status" value="1"/>
</dbReference>
<keyword evidence="2 8" id="KW-0813">Transport</keyword>
<evidence type="ECO:0000256" key="6">
    <source>
        <dbReference type="ARBA" id="ARBA00023136"/>
    </source>
</evidence>
<name>A0ABV4P0V9_9GAMM</name>
<comment type="similarity">
    <text evidence="8 9">Belongs to the TonB-dependent receptor family.</text>
</comment>
<reference evidence="13 14" key="1">
    <citation type="submission" date="2024-08" db="EMBL/GenBank/DDBJ databases">
        <authorList>
            <person name="Ishaq N."/>
        </authorList>
    </citation>
    <scope>NUCLEOTIDE SEQUENCE [LARGE SCALE GENOMIC DNA]</scope>
    <source>
        <strain evidence="13 14">DSM 18651</strain>
    </source>
</reference>
<evidence type="ECO:0000256" key="4">
    <source>
        <dbReference type="ARBA" id="ARBA00022692"/>
    </source>
</evidence>
<keyword evidence="10" id="KW-0732">Signal</keyword>
<evidence type="ECO:0000256" key="5">
    <source>
        <dbReference type="ARBA" id="ARBA00023077"/>
    </source>
</evidence>
<dbReference type="RefSeq" id="WP_371839171.1">
    <property type="nucleotide sequence ID" value="NZ_JBGMEK010000023.1"/>
</dbReference>
<dbReference type="SUPFAM" id="SSF56935">
    <property type="entry name" value="Porins"/>
    <property type="match status" value="1"/>
</dbReference>
<evidence type="ECO:0000313" key="13">
    <source>
        <dbReference type="EMBL" id="MFA0811599.1"/>
    </source>
</evidence>
<dbReference type="InterPro" id="IPR039426">
    <property type="entry name" value="TonB-dep_rcpt-like"/>
</dbReference>
<protein>
    <submittedName>
        <fullName evidence="13">TonB-dependent receptor plug domain-containing protein</fullName>
    </submittedName>
</protein>
<dbReference type="InterPro" id="IPR000531">
    <property type="entry name" value="Beta-barrel_TonB"/>
</dbReference>
<evidence type="ECO:0000256" key="7">
    <source>
        <dbReference type="ARBA" id="ARBA00023237"/>
    </source>
</evidence>
<dbReference type="PANTHER" id="PTHR47234">
    <property type="match status" value="1"/>
</dbReference>
<evidence type="ECO:0000259" key="11">
    <source>
        <dbReference type="Pfam" id="PF00593"/>
    </source>
</evidence>
<keyword evidence="3 8" id="KW-1134">Transmembrane beta strand</keyword>
<dbReference type="EMBL" id="JBGMEK010000023">
    <property type="protein sequence ID" value="MFA0811599.1"/>
    <property type="molecule type" value="Genomic_DNA"/>
</dbReference>
<evidence type="ECO:0000313" key="14">
    <source>
        <dbReference type="Proteomes" id="UP001569428"/>
    </source>
</evidence>
<evidence type="ECO:0000256" key="9">
    <source>
        <dbReference type="RuleBase" id="RU003357"/>
    </source>
</evidence>
<sequence length="873" mass="93903">MQTHLLKPLSLAITVALSAPGAFAQEQGGQSPATDDHTMEEVITTGTRKEGVSPTESLSPVDVVGGENLADQASFDLTESLAKVAPSFNTQRFPIADGTAFIRPVTLRNLSPDQTLVLVNGTRRHRSALVNLQLAPLGTVNQGAQAVDFATLPSMAIERVEVLRDGASAQYGSDAIAGVVNIILKDDAEGFGFSAQTGEYFEGDGTRNSFAANAGFNLWDKGFANGTVEYSKADKTWRGVAHEDAAFVGSVVGEEQVPLDGLGQRWGDPDVEALKFFVNTGLEISDDIELYGNFGYSSNETISDFFYRGPVLDPEYQFTARGTLQVDMPNDPDDPDSIDYLPDPAPQSLIDYIIGQGLNPSDYLVADDSSPSGYILRNPIYTQFPGGYNPQFGAEIHDISAVVGARGEWQNGLTWDLRARVAENEVEYVLRGSINPSLGLLSPTNFKPGSLTQEETSLNADFVKSIDIAGLASPLNVAFGAEWREETYSIGAGDAASTEVGPTAAYFGVGSDGFQGFPAEAVGSYSSESIAAYIDLEANVTDALILGAALRFEEYDEFGSTSDWKLSARYDINERLALRGTINTGFRAPTPGQVNTLNVTTTADSSGNLIPNGTYPVNHPVAMALGASELSPEESTSFTLGAVFSPFDNTNVTMDYYSIDIEDRLALRNNAIGDAAVELLQNAGVENAVLLNGSNANYFVNAYDSDVSGIDLAITSDFEVAGNLLVVDLRHNHNKQEVSNVAVNTINASRVFDLENQVPNDRTTLTFDLDTGDIFSGYLRLNRYSDWKSTGGLFGEGDASDTYSYSSEILVDLEATFTLYDNYKIAIGGENIFDVQPDDEQDGTLQFLGVRHALTSPFGFNGGFWYLRASADF</sequence>
<evidence type="ECO:0000256" key="1">
    <source>
        <dbReference type="ARBA" id="ARBA00004571"/>
    </source>
</evidence>
<dbReference type="PANTHER" id="PTHR47234:SF3">
    <property type="entry name" value="SECRETIN_TONB SHORT N-TERMINAL DOMAIN-CONTAINING PROTEIN"/>
    <property type="match status" value="1"/>
</dbReference>
<keyword evidence="13" id="KW-0675">Receptor</keyword>
<feature type="domain" description="TonB-dependent receptor-like beta-barrel" evidence="11">
    <location>
        <begin position="358"/>
        <end position="832"/>
    </location>
</feature>
<comment type="caution">
    <text evidence="13">The sequence shown here is derived from an EMBL/GenBank/DDBJ whole genome shotgun (WGS) entry which is preliminary data.</text>
</comment>
<keyword evidence="7 8" id="KW-0998">Cell outer membrane</keyword>
<gene>
    <name evidence="13" type="ORF">ACCI49_11775</name>
</gene>
<comment type="subcellular location">
    <subcellularLocation>
        <location evidence="1 8">Cell outer membrane</location>
        <topology evidence="1 8">Multi-pass membrane protein</topology>
    </subcellularLocation>
</comment>
<evidence type="ECO:0000256" key="3">
    <source>
        <dbReference type="ARBA" id="ARBA00022452"/>
    </source>
</evidence>
<accession>A0ABV4P0V9</accession>
<dbReference type="Gene3D" id="2.40.170.20">
    <property type="entry name" value="TonB-dependent receptor, beta-barrel domain"/>
    <property type="match status" value="1"/>
</dbReference>
<evidence type="ECO:0000256" key="2">
    <source>
        <dbReference type="ARBA" id="ARBA00022448"/>
    </source>
</evidence>
<keyword evidence="14" id="KW-1185">Reference proteome</keyword>
<dbReference type="Proteomes" id="UP001569428">
    <property type="component" value="Unassembled WGS sequence"/>
</dbReference>
<keyword evidence="6 8" id="KW-0472">Membrane</keyword>
<proteinExistence type="inferred from homology"/>
<dbReference type="Pfam" id="PF07715">
    <property type="entry name" value="Plug"/>
    <property type="match status" value="1"/>
</dbReference>
<dbReference type="Gene3D" id="2.170.130.10">
    <property type="entry name" value="TonB-dependent receptor, plug domain"/>
    <property type="match status" value="1"/>
</dbReference>
<keyword evidence="4 8" id="KW-0812">Transmembrane</keyword>
<dbReference type="InterPro" id="IPR012910">
    <property type="entry name" value="Plug_dom"/>
</dbReference>